<evidence type="ECO:0000313" key="1">
    <source>
        <dbReference type="EMBL" id="ONI39103.1"/>
    </source>
</evidence>
<accession>A0ACC8XA43</accession>
<keyword evidence="2" id="KW-1185">Reference proteome</keyword>
<dbReference type="EMBL" id="LJDB01000073">
    <property type="protein sequence ID" value="ONI39103.1"/>
    <property type="molecule type" value="Genomic_DNA"/>
</dbReference>
<reference evidence="1" key="1">
    <citation type="submission" date="2016-08" db="EMBL/GenBank/DDBJ databases">
        <authorList>
            <person name="Ngugi D.K."/>
            <person name="Miyake S."/>
            <person name="Stingl U."/>
        </authorList>
    </citation>
    <scope>NUCLEOTIDE SEQUENCE</scope>
    <source>
        <strain evidence="1">SCG-B11WGA-EpuloA1</strain>
    </source>
</reference>
<dbReference type="Proteomes" id="UP000188605">
    <property type="component" value="Unassembled WGS sequence"/>
</dbReference>
<name>A0ACC8XA43_9FIRM</name>
<comment type="caution">
    <text evidence="1">The sequence shown here is derived from an EMBL/GenBank/DDBJ whole genome shotgun (WGS) entry which is preliminary data.</text>
</comment>
<sequence length="329" mass="37261">MHLGIVGAGGIVHHCLEGLKDVPTVKVTAIYVQEKEKDVAHKLAEKYDIQFIYTDYIKFLKDTTFDFVYIGIINNLHYEFTKIALTHGKNVINEKPFTSTLKESIELIDIAKQHKLYLFEAITLLYSPNYTYVKENLSKIGKVKLIQCNYSQYSSRYTKYLNKEVLPAFDPKFSGGSLYDINIYNIHFVVGLFGEPLHTKYYANLGFNGIDTSGIVIMEFENYIATCTGAKDSASPSFAIIQGENGYIKINSATNVCESVDICIGNSVQTINFNKHDNHMVNEFTAFAKIFKDNDIEKCYDILDHTRKVIKIIANSRISAGIKFLADEN</sequence>
<proteinExistence type="predicted"/>
<protein>
    <submittedName>
        <fullName evidence="1">Oxidoreductase</fullName>
    </submittedName>
</protein>
<gene>
    <name evidence="1" type="ORF">AN396_09210</name>
</gene>
<organism evidence="1 2">
    <name type="scientific">Candidatus Epulonipiscium fishelsonii</name>
    <dbReference type="NCBI Taxonomy" id="77094"/>
    <lineage>
        <taxon>Bacteria</taxon>
        <taxon>Bacillati</taxon>
        <taxon>Bacillota</taxon>
        <taxon>Clostridia</taxon>
        <taxon>Lachnospirales</taxon>
        <taxon>Lachnospiraceae</taxon>
        <taxon>Candidatus Epulonipiscium</taxon>
    </lineage>
</organism>
<evidence type="ECO:0000313" key="2">
    <source>
        <dbReference type="Proteomes" id="UP000188605"/>
    </source>
</evidence>